<evidence type="ECO:0000256" key="1">
    <source>
        <dbReference type="SAM" id="MobiDB-lite"/>
    </source>
</evidence>
<protein>
    <submittedName>
        <fullName evidence="2">Uncharacterized protein</fullName>
    </submittedName>
</protein>
<accession>A0A645HQF5</accession>
<organism evidence="2">
    <name type="scientific">bioreactor metagenome</name>
    <dbReference type="NCBI Taxonomy" id="1076179"/>
    <lineage>
        <taxon>unclassified sequences</taxon>
        <taxon>metagenomes</taxon>
        <taxon>ecological metagenomes</taxon>
    </lineage>
</organism>
<proteinExistence type="predicted"/>
<dbReference type="EMBL" id="VSSQ01098238">
    <property type="protein sequence ID" value="MPN41288.1"/>
    <property type="molecule type" value="Genomic_DNA"/>
</dbReference>
<sequence>MRPISSSVFMRSRPIFEKRTSRKPSAMVSSTSPVKAPPNVKVCPARAFFPGRTMHSQTPSPRSRKSKNSTAEGPDSRTPKMRAGMTLLSFRTRISPGRRRVGNCEKTVCPTFPVTLSSVKSLEASRRSSGVWAMSSCGRS</sequence>
<reference evidence="2" key="1">
    <citation type="submission" date="2019-08" db="EMBL/GenBank/DDBJ databases">
        <authorList>
            <person name="Kucharzyk K."/>
            <person name="Murdoch R.W."/>
            <person name="Higgins S."/>
            <person name="Loffler F."/>
        </authorList>
    </citation>
    <scope>NUCLEOTIDE SEQUENCE</scope>
</reference>
<name>A0A645HQF5_9ZZZZ</name>
<evidence type="ECO:0000313" key="2">
    <source>
        <dbReference type="EMBL" id="MPN41288.1"/>
    </source>
</evidence>
<comment type="caution">
    <text evidence="2">The sequence shown here is derived from an EMBL/GenBank/DDBJ whole genome shotgun (WGS) entry which is preliminary data.</text>
</comment>
<gene>
    <name evidence="2" type="ORF">SDC9_188831</name>
</gene>
<feature type="region of interest" description="Disordered" evidence="1">
    <location>
        <begin position="1"/>
        <end position="86"/>
    </location>
</feature>
<dbReference type="AlphaFoldDB" id="A0A645HQF5"/>